<organism evidence="2 3">
    <name type="scientific">Terfezia boudieri ATCC MYA-4762</name>
    <dbReference type="NCBI Taxonomy" id="1051890"/>
    <lineage>
        <taxon>Eukaryota</taxon>
        <taxon>Fungi</taxon>
        <taxon>Dikarya</taxon>
        <taxon>Ascomycota</taxon>
        <taxon>Pezizomycotina</taxon>
        <taxon>Pezizomycetes</taxon>
        <taxon>Pezizales</taxon>
        <taxon>Pezizaceae</taxon>
        <taxon>Terfezia</taxon>
    </lineage>
</organism>
<accession>A0A3N4LP14</accession>
<evidence type="ECO:0000259" key="1">
    <source>
        <dbReference type="PROSITE" id="PS51747"/>
    </source>
</evidence>
<dbReference type="GO" id="GO:0003824">
    <property type="term" value="F:catalytic activity"/>
    <property type="evidence" value="ECO:0007669"/>
    <property type="project" value="InterPro"/>
</dbReference>
<proteinExistence type="predicted"/>
<dbReference type="AlphaFoldDB" id="A0A3N4LP14"/>
<dbReference type="EMBL" id="ML121547">
    <property type="protein sequence ID" value="RPB23269.1"/>
    <property type="molecule type" value="Genomic_DNA"/>
</dbReference>
<sequence>MSDDRKHLEYMSLALEQARKCGVTLTAFCVGAIIVEDSTNTVIATGYSRELPGNTHAEQNCLTKLLSETTAARADTRYSLYTTMEPCSERLSGNTPCTDSIIKYNNSSERKKRGLGRVEAVFVGVKEPGDFIMNNVGQDKLLANGVGYIHISGLEEEILEVARKGHSNI</sequence>
<dbReference type="InterPro" id="IPR016193">
    <property type="entry name" value="Cytidine_deaminase-like"/>
</dbReference>
<dbReference type="STRING" id="1051890.A0A3N4LP14"/>
<dbReference type="SUPFAM" id="SSF53927">
    <property type="entry name" value="Cytidine deaminase-like"/>
    <property type="match status" value="1"/>
</dbReference>
<keyword evidence="3" id="KW-1185">Reference proteome</keyword>
<feature type="domain" description="CMP/dCMP-type deaminase" evidence="1">
    <location>
        <begin position="5"/>
        <end position="134"/>
    </location>
</feature>
<dbReference type="InterPro" id="IPR002125">
    <property type="entry name" value="CMP_dCMP_dom"/>
</dbReference>
<dbReference type="Pfam" id="PF18785">
    <property type="entry name" value="Inv-AAD"/>
    <property type="match status" value="1"/>
</dbReference>
<evidence type="ECO:0000313" key="3">
    <source>
        <dbReference type="Proteomes" id="UP000267821"/>
    </source>
</evidence>
<dbReference type="GO" id="GO:0006139">
    <property type="term" value="P:nucleobase-containing compound metabolic process"/>
    <property type="evidence" value="ECO:0007669"/>
    <property type="project" value="UniProtKB-ARBA"/>
</dbReference>
<dbReference type="Proteomes" id="UP000267821">
    <property type="component" value="Unassembled WGS sequence"/>
</dbReference>
<dbReference type="PROSITE" id="PS51747">
    <property type="entry name" value="CYT_DCMP_DEAMINASES_2"/>
    <property type="match status" value="1"/>
</dbReference>
<name>A0A3N4LP14_9PEZI</name>
<protein>
    <submittedName>
        <fullName evidence="2">Cytidine deaminase-like protein</fullName>
    </submittedName>
</protein>
<dbReference type="Gene3D" id="3.40.140.10">
    <property type="entry name" value="Cytidine Deaminase, domain 2"/>
    <property type="match status" value="1"/>
</dbReference>
<dbReference type="OrthoDB" id="252265at2759"/>
<dbReference type="InParanoid" id="A0A3N4LP14"/>
<evidence type="ECO:0000313" key="2">
    <source>
        <dbReference type="EMBL" id="RPB23269.1"/>
    </source>
</evidence>
<reference evidence="2 3" key="1">
    <citation type="journal article" date="2018" name="Nat. Ecol. Evol.">
        <title>Pezizomycetes genomes reveal the molecular basis of ectomycorrhizal truffle lifestyle.</title>
        <authorList>
            <person name="Murat C."/>
            <person name="Payen T."/>
            <person name="Noel B."/>
            <person name="Kuo A."/>
            <person name="Morin E."/>
            <person name="Chen J."/>
            <person name="Kohler A."/>
            <person name="Krizsan K."/>
            <person name="Balestrini R."/>
            <person name="Da Silva C."/>
            <person name="Montanini B."/>
            <person name="Hainaut M."/>
            <person name="Levati E."/>
            <person name="Barry K.W."/>
            <person name="Belfiori B."/>
            <person name="Cichocki N."/>
            <person name="Clum A."/>
            <person name="Dockter R.B."/>
            <person name="Fauchery L."/>
            <person name="Guy J."/>
            <person name="Iotti M."/>
            <person name="Le Tacon F."/>
            <person name="Lindquist E.A."/>
            <person name="Lipzen A."/>
            <person name="Malagnac F."/>
            <person name="Mello A."/>
            <person name="Molinier V."/>
            <person name="Miyauchi S."/>
            <person name="Poulain J."/>
            <person name="Riccioni C."/>
            <person name="Rubini A."/>
            <person name="Sitrit Y."/>
            <person name="Splivallo R."/>
            <person name="Traeger S."/>
            <person name="Wang M."/>
            <person name="Zifcakova L."/>
            <person name="Wipf D."/>
            <person name="Zambonelli A."/>
            <person name="Paolocci F."/>
            <person name="Nowrousian M."/>
            <person name="Ottonello S."/>
            <person name="Baldrian P."/>
            <person name="Spatafora J.W."/>
            <person name="Henrissat B."/>
            <person name="Nagy L.G."/>
            <person name="Aury J.M."/>
            <person name="Wincker P."/>
            <person name="Grigoriev I.V."/>
            <person name="Bonfante P."/>
            <person name="Martin F.M."/>
        </authorList>
    </citation>
    <scope>NUCLEOTIDE SEQUENCE [LARGE SCALE GENOMIC DNA]</scope>
    <source>
        <strain evidence="2 3">ATCC MYA-4762</strain>
    </source>
</reference>
<gene>
    <name evidence="2" type="ORF">L211DRAFT_787194</name>
</gene>